<sequence>MRKINFFELKKRFNLDYSNKQIIASSEISLIKEKINNEIINNQNAIRNKDNKNEQEGMYLDGGCCHNSLQLQPCIASKENNIEPIFEMTYDIEFPQITFQVKKNTSLYNDIYSQVYLKYIRNSNSSIGLDERIAIRESKSIFEIEGFGESFTIHWDGEDLISNTPILLGEISGMVYAEDKLMSECNKFFRLPNISNTDCSVFLDTSHLCNEFAFLKYCKLPYPFDDEVIKTNTQLQWLYIDQWPHLVVLSIPGVKIKHGDELIVDFGEEYHDNYIQNNKKFFRNMIGIKKNAIHTIKLCRVCKNEIQDFRYINKCSFCFKTIHERCGYSTNTKYSSICCLTCLRKSTSTIFGLNKKKGGNFYNNMFNSDENNNFLINIINESEINNACNSCSNIFSKNNTKIEKQKSAFICKIIHDISNKIEKQTLYSIDSFYAGFNSNSESESKRVSADVKALENFYSMFEAFIKQVIDKSNLFQNLQIDLFLDGYVGFYESKAKYSFSDPSIYEIWKKSKWRDFIYWDEPKKSWVGILKPNGIKSSFISSEKNSILENFFEAEKWLEKRLSETCISNKLLDVLFSFENRTLNDQNITNIQDTHQNMIETTYHSPFLPTDLASHPDYKVFLSSYENCKYQANQIEVEGCRNDCTIIADSQIPVNKVEGPINQNACSGDLQLFSYSNAPSYIFNDSKHQIISSTGYIQCYSPIHRKRRVRSTLPLTSNAAKCPTEWRVRGITWHAERKAFIVPYRRDKDGGLTSTTFGAMKYGSPLTAFLKALEFRENYLKEQSTKLPDEIKKPSVICDQALLIRNLPNIIWDSSKLVWRAIAEEELLCEDDQAQKFNLSSQDVEVDATPYGARIAYEIAEVCYIRRKALLLNSKDSNINNRTVNIGNRYRYKNSMGNIGVEYPAIESQNIPLINKDNQLNDSQSPCYRKIRLKIILPSGEEAIRNDLISWHFRTNSWVVSNVSEEYEDGCIKGLNSLNCINSSFRQNSLVHSLISAIECCSDIPQKCQVFIHAEEAESIIESEELAELLKPFPTGISWYCKKRRFYTSNGLDSNGRGQHFSIALYGSLIAAFNAAIDYRNIFLKNRRKNTLSKIEWILCYPVNLNTLNSYDDGRVKDVSLIKTSENSNKVQSNCQSYNLTNSYLNECTKRNIEGIDNQIPTLNECVSNDTYHSEGVWLQHPTTVSLLEDQIIDTQNNLDSQILNISILE</sequence>
<keyword evidence="2" id="KW-1185">Reference proteome</keyword>
<organism evidence="1 2">
    <name type="scientific">Cryptosporidium xiaoi</name>
    <dbReference type="NCBI Taxonomy" id="659607"/>
    <lineage>
        <taxon>Eukaryota</taxon>
        <taxon>Sar</taxon>
        <taxon>Alveolata</taxon>
        <taxon>Apicomplexa</taxon>
        <taxon>Conoidasida</taxon>
        <taxon>Coccidia</taxon>
        <taxon>Eucoccidiorida</taxon>
        <taxon>Eimeriorina</taxon>
        <taxon>Cryptosporidiidae</taxon>
        <taxon>Cryptosporidium</taxon>
    </lineage>
</organism>
<name>A0AAV9XZ66_9CRYT</name>
<gene>
    <name evidence="1" type="ORF">RS030_213381</name>
</gene>
<protein>
    <submittedName>
        <fullName evidence="1">Uncharacterized protein</fullName>
    </submittedName>
</protein>
<accession>A0AAV9XZ66</accession>
<evidence type="ECO:0000313" key="1">
    <source>
        <dbReference type="EMBL" id="KAK6589197.1"/>
    </source>
</evidence>
<dbReference type="EMBL" id="JAWDEY010000013">
    <property type="protein sequence ID" value="KAK6589197.1"/>
    <property type="molecule type" value="Genomic_DNA"/>
</dbReference>
<proteinExistence type="predicted"/>
<dbReference type="Proteomes" id="UP001311799">
    <property type="component" value="Unassembled WGS sequence"/>
</dbReference>
<comment type="caution">
    <text evidence="1">The sequence shown here is derived from an EMBL/GenBank/DDBJ whole genome shotgun (WGS) entry which is preliminary data.</text>
</comment>
<reference evidence="1 2" key="1">
    <citation type="submission" date="2023-10" db="EMBL/GenBank/DDBJ databases">
        <title>Comparative genomics analysis reveals potential genetic determinants of host preference in Cryptosporidium xiaoi.</title>
        <authorList>
            <person name="Xiao L."/>
            <person name="Li J."/>
        </authorList>
    </citation>
    <scope>NUCLEOTIDE SEQUENCE [LARGE SCALE GENOMIC DNA]</scope>
    <source>
        <strain evidence="1 2">52996</strain>
    </source>
</reference>
<dbReference type="AlphaFoldDB" id="A0AAV9XZ66"/>
<evidence type="ECO:0000313" key="2">
    <source>
        <dbReference type="Proteomes" id="UP001311799"/>
    </source>
</evidence>